<proteinExistence type="predicted"/>
<feature type="region of interest" description="Disordered" evidence="1">
    <location>
        <begin position="53"/>
        <end position="135"/>
    </location>
</feature>
<sequence length="169" mass="16542">NKDINILSSSYLRTEDSLLGLNPDFSRTMRANLCIAAFSLLGAVILCRAQSSGTPETITGSTPAPGTQTGTSTTASTGESSTASTTPTTASTGESSTASTGTLTTASTGESSTASTGTPTTAKTEKPTVEPPSGGLSGGAIAGITIGTIAGVGLLGGGVYGLLKYTNII</sequence>
<organism evidence="3 4">
    <name type="scientific">Ataeniobius toweri</name>
    <dbReference type="NCBI Taxonomy" id="208326"/>
    <lineage>
        <taxon>Eukaryota</taxon>
        <taxon>Metazoa</taxon>
        <taxon>Chordata</taxon>
        <taxon>Craniata</taxon>
        <taxon>Vertebrata</taxon>
        <taxon>Euteleostomi</taxon>
        <taxon>Actinopterygii</taxon>
        <taxon>Neopterygii</taxon>
        <taxon>Teleostei</taxon>
        <taxon>Neoteleostei</taxon>
        <taxon>Acanthomorphata</taxon>
        <taxon>Ovalentaria</taxon>
        <taxon>Atherinomorphae</taxon>
        <taxon>Cyprinodontiformes</taxon>
        <taxon>Goodeidae</taxon>
        <taxon>Ataeniobius</taxon>
    </lineage>
</organism>
<evidence type="ECO:0000313" key="4">
    <source>
        <dbReference type="Proteomes" id="UP001345963"/>
    </source>
</evidence>
<name>A0ABU7BY27_9TELE</name>
<keyword evidence="2" id="KW-1133">Transmembrane helix</keyword>
<comment type="caution">
    <text evidence="3">The sequence shown here is derived from an EMBL/GenBank/DDBJ whole genome shotgun (WGS) entry which is preliminary data.</text>
</comment>
<reference evidence="3 4" key="1">
    <citation type="submission" date="2021-07" db="EMBL/GenBank/DDBJ databases">
        <authorList>
            <person name="Palmer J.M."/>
        </authorList>
    </citation>
    <scope>NUCLEOTIDE SEQUENCE [LARGE SCALE GENOMIC DNA]</scope>
    <source>
        <strain evidence="3 4">AT_MEX2019</strain>
        <tissue evidence="3">Muscle</tissue>
    </source>
</reference>
<evidence type="ECO:0000313" key="3">
    <source>
        <dbReference type="EMBL" id="MED6254470.1"/>
    </source>
</evidence>
<evidence type="ECO:0000256" key="1">
    <source>
        <dbReference type="SAM" id="MobiDB-lite"/>
    </source>
</evidence>
<keyword evidence="2" id="KW-0812">Transmembrane</keyword>
<keyword evidence="4" id="KW-1185">Reference proteome</keyword>
<feature type="non-terminal residue" evidence="3">
    <location>
        <position position="1"/>
    </location>
</feature>
<gene>
    <name evidence="3" type="ORF">ATANTOWER_027068</name>
</gene>
<feature type="compositionally biased region" description="Low complexity" evidence="1">
    <location>
        <begin position="59"/>
        <end position="122"/>
    </location>
</feature>
<feature type="transmembrane region" description="Helical" evidence="2">
    <location>
        <begin position="140"/>
        <end position="163"/>
    </location>
</feature>
<dbReference type="EMBL" id="JAHUTI010069496">
    <property type="protein sequence ID" value="MED6254470.1"/>
    <property type="molecule type" value="Genomic_DNA"/>
</dbReference>
<accession>A0ABU7BY27</accession>
<protein>
    <submittedName>
        <fullName evidence="3">Uncharacterized protein</fullName>
    </submittedName>
</protein>
<keyword evidence="2" id="KW-0472">Membrane</keyword>
<dbReference type="Proteomes" id="UP001345963">
    <property type="component" value="Unassembled WGS sequence"/>
</dbReference>
<evidence type="ECO:0000256" key="2">
    <source>
        <dbReference type="SAM" id="Phobius"/>
    </source>
</evidence>